<name>A0A9P3GYK8_9APHY</name>
<evidence type="ECO:0000313" key="1">
    <source>
        <dbReference type="EMBL" id="GJF00711.1"/>
    </source>
</evidence>
<evidence type="ECO:0000313" key="2">
    <source>
        <dbReference type="Proteomes" id="UP000703269"/>
    </source>
</evidence>
<keyword evidence="2" id="KW-1185">Reference proteome</keyword>
<organism evidence="1 2">
    <name type="scientific">Phanerochaete sordida</name>
    <dbReference type="NCBI Taxonomy" id="48140"/>
    <lineage>
        <taxon>Eukaryota</taxon>
        <taxon>Fungi</taxon>
        <taxon>Dikarya</taxon>
        <taxon>Basidiomycota</taxon>
        <taxon>Agaricomycotina</taxon>
        <taxon>Agaricomycetes</taxon>
        <taxon>Polyporales</taxon>
        <taxon>Phanerochaetaceae</taxon>
        <taxon>Phanerochaete</taxon>
    </lineage>
</organism>
<comment type="caution">
    <text evidence="1">The sequence shown here is derived from an EMBL/GenBank/DDBJ whole genome shotgun (WGS) entry which is preliminary data.</text>
</comment>
<gene>
    <name evidence="1" type="ORF">PsYK624_170090</name>
</gene>
<dbReference type="Proteomes" id="UP000703269">
    <property type="component" value="Unassembled WGS sequence"/>
</dbReference>
<dbReference type="AlphaFoldDB" id="A0A9P3GYK8"/>
<reference evidence="1 2" key="1">
    <citation type="submission" date="2021-08" db="EMBL/GenBank/DDBJ databases">
        <title>Draft Genome Sequence of Phanerochaete sordida strain YK-624.</title>
        <authorList>
            <person name="Mori T."/>
            <person name="Dohra H."/>
            <person name="Suzuki T."/>
            <person name="Kawagishi H."/>
            <person name="Hirai H."/>
        </authorList>
    </citation>
    <scope>NUCLEOTIDE SEQUENCE [LARGE SCALE GENOMIC DNA]</scope>
    <source>
        <strain evidence="1 2">YK-624</strain>
    </source>
</reference>
<proteinExistence type="predicted"/>
<sequence>MPTIGTPDAPLSCYVSPDRAAHVDAREACRYRRTLSMLTTSFTCTTRAHRTHPEKRRARGRAVCAVRRALDVRACTAGGSAAAALLVEAAQKAFDGDPQIVSVHTDRDGMRVQIPAIVAHYALHFTGRLRAGANSANFAPLSKQPRLFQPRLEDSRRTWGHFQDARWI</sequence>
<protein>
    <submittedName>
        <fullName evidence="1">Uncharacterized protein</fullName>
    </submittedName>
</protein>
<accession>A0A9P3GYK8</accession>
<dbReference type="EMBL" id="BPQB01000188">
    <property type="protein sequence ID" value="GJF00711.1"/>
    <property type="molecule type" value="Genomic_DNA"/>
</dbReference>